<dbReference type="Pfam" id="PF00179">
    <property type="entry name" value="UQ_con"/>
    <property type="match status" value="1"/>
</dbReference>
<dbReference type="OMA" id="KILAFQV"/>
<dbReference type="CDD" id="cd23955">
    <property type="entry name" value="UBCc_invertebrate"/>
    <property type="match status" value="1"/>
</dbReference>
<dbReference type="EMBL" id="KB008145">
    <property type="protein sequence ID" value="ELR11964.1"/>
    <property type="molecule type" value="Genomic_DNA"/>
</dbReference>
<feature type="region of interest" description="Disordered" evidence="1">
    <location>
        <begin position="556"/>
        <end position="660"/>
    </location>
</feature>
<dbReference type="InterPro" id="IPR050113">
    <property type="entry name" value="Ub_conjugating_enzyme"/>
</dbReference>
<dbReference type="KEGG" id="acan:ACA1_400300"/>
<gene>
    <name evidence="3" type="ORF">ACA1_400300</name>
</gene>
<sequence length="660" mass="74562">MRDLHELQSEPCRTVCAAPLENNMLCWHGNLRPLSGPYAGAVLHIIMEFAEDYPASPPQVKLCQTIPHPNVFGDYICLDMLKSYTVSQRYAGWSSAYSVQSILLQLQGFLFAENIPQEHGGPIKAYSGDKVVSVARAWLDSFACAACGHTSAQPQPPLPEVDAFYCLLERRQSVICFHSKRTHEEDVLGVGISLEHFPGQARIKAINTSLDVLSLRAFTQDRVRLSVWKEPFRLFLPLVIGPDHFGRAREHILDTLSRIENEGGGFTGRLPQWTRDPIDQARMLLAVLPKLMNSFVVSLMNNNSNCSTARGFGPRTNNSQVLSERALEGYCSFHHMLLTFARENPEVERMANEAVDKFLASPAFRSKAHTPDLGEWLVNLTLSTAGWEGVAEQFLGELFVRNVRWILQDAPHLAHIHTGRGGGQSALMIDDSFTCTLVSRRLVMFQVYFLKNIGRPNNQSWRDSLTTYHRTMGRPTHSMKAHLHAASKAIMAVASWDEYFDRIWMPRMSGPQLTARLGSAIAESAARNYHRTPRSFGVPSALRTSSSTDTPRFLHQQAASDVSPGSSSTASSSSSPAGDRPLLAHRPGRRARDERDDDRHRPAKRHRRSDSRDRSRSRSRGRDRYHRDHRQGRHDPSYGLDRELGSRRRDDRSRERRRHH</sequence>
<feature type="compositionally biased region" description="Basic and acidic residues" evidence="1">
    <location>
        <begin position="590"/>
        <end position="600"/>
    </location>
</feature>
<dbReference type="SUPFAM" id="SSF54495">
    <property type="entry name" value="UBC-like"/>
    <property type="match status" value="1"/>
</dbReference>
<dbReference type="GeneID" id="14912449"/>
<keyword evidence="4" id="KW-1185">Reference proteome</keyword>
<proteinExistence type="predicted"/>
<evidence type="ECO:0000313" key="3">
    <source>
        <dbReference type="EMBL" id="ELR11964.1"/>
    </source>
</evidence>
<feature type="compositionally biased region" description="Basic and acidic residues" evidence="1">
    <location>
        <begin position="633"/>
        <end position="654"/>
    </location>
</feature>
<dbReference type="Gene3D" id="3.10.110.10">
    <property type="entry name" value="Ubiquitin Conjugating Enzyme"/>
    <property type="match status" value="1"/>
</dbReference>
<dbReference type="PANTHER" id="PTHR24067">
    <property type="entry name" value="UBIQUITIN-CONJUGATING ENZYME E2"/>
    <property type="match status" value="1"/>
</dbReference>
<organism evidence="3 4">
    <name type="scientific">Acanthamoeba castellanii (strain ATCC 30010 / Neff)</name>
    <dbReference type="NCBI Taxonomy" id="1257118"/>
    <lineage>
        <taxon>Eukaryota</taxon>
        <taxon>Amoebozoa</taxon>
        <taxon>Discosea</taxon>
        <taxon>Longamoebia</taxon>
        <taxon>Centramoebida</taxon>
        <taxon>Acanthamoebidae</taxon>
        <taxon>Acanthamoeba</taxon>
    </lineage>
</organism>
<dbReference type="RefSeq" id="XP_004333977.1">
    <property type="nucleotide sequence ID" value="XM_004333929.1"/>
</dbReference>
<evidence type="ECO:0000256" key="1">
    <source>
        <dbReference type="SAM" id="MobiDB-lite"/>
    </source>
</evidence>
<dbReference type="AlphaFoldDB" id="L8GGI3"/>
<dbReference type="SMART" id="SM00212">
    <property type="entry name" value="UBCc"/>
    <property type="match status" value="1"/>
</dbReference>
<evidence type="ECO:0000259" key="2">
    <source>
        <dbReference type="PROSITE" id="PS50127"/>
    </source>
</evidence>
<name>L8GGI3_ACACF</name>
<dbReference type="PROSITE" id="PS50127">
    <property type="entry name" value="UBC_2"/>
    <property type="match status" value="1"/>
</dbReference>
<dbReference type="InterPro" id="IPR016135">
    <property type="entry name" value="UBQ-conjugating_enzyme/RWD"/>
</dbReference>
<dbReference type="VEuPathDB" id="AmoebaDB:ACA1_400300"/>
<protein>
    <submittedName>
        <fullName evidence="3">Ubiquitinconjugating enzyme subfamily protein</fullName>
    </submittedName>
</protein>
<feature type="domain" description="UBC core" evidence="2">
    <location>
        <begin position="1"/>
        <end position="155"/>
    </location>
</feature>
<dbReference type="Proteomes" id="UP000011083">
    <property type="component" value="Unassembled WGS sequence"/>
</dbReference>
<accession>L8GGI3</accession>
<evidence type="ECO:0000313" key="4">
    <source>
        <dbReference type="Proteomes" id="UP000011083"/>
    </source>
</evidence>
<feature type="compositionally biased region" description="Basic and acidic residues" evidence="1">
    <location>
        <begin position="610"/>
        <end position="626"/>
    </location>
</feature>
<dbReference type="OrthoDB" id="20073at2759"/>
<feature type="compositionally biased region" description="Low complexity" evidence="1">
    <location>
        <begin position="558"/>
        <end position="579"/>
    </location>
</feature>
<reference evidence="3 4" key="1">
    <citation type="journal article" date="2013" name="Genome Biol.">
        <title>Genome of Acanthamoeba castellanii highlights extensive lateral gene transfer and early evolution of tyrosine kinase signaling.</title>
        <authorList>
            <person name="Clarke M."/>
            <person name="Lohan A.J."/>
            <person name="Liu B."/>
            <person name="Lagkouvardos I."/>
            <person name="Roy S."/>
            <person name="Zafar N."/>
            <person name="Bertelli C."/>
            <person name="Schilde C."/>
            <person name="Kianianmomeni A."/>
            <person name="Burglin T.R."/>
            <person name="Frech C."/>
            <person name="Turcotte B."/>
            <person name="Kopec K.O."/>
            <person name="Synnott J.M."/>
            <person name="Choo C."/>
            <person name="Paponov I."/>
            <person name="Finkler A."/>
            <person name="Soon Heng Tan C."/>
            <person name="Hutchins A.P."/>
            <person name="Weinmeier T."/>
            <person name="Rattei T."/>
            <person name="Chu J.S."/>
            <person name="Gimenez G."/>
            <person name="Irimia M."/>
            <person name="Rigden D.J."/>
            <person name="Fitzpatrick D.A."/>
            <person name="Lorenzo-Morales J."/>
            <person name="Bateman A."/>
            <person name="Chiu C.H."/>
            <person name="Tang P."/>
            <person name="Hegemann P."/>
            <person name="Fromm H."/>
            <person name="Raoult D."/>
            <person name="Greub G."/>
            <person name="Miranda-Saavedra D."/>
            <person name="Chen N."/>
            <person name="Nash P."/>
            <person name="Ginger M.L."/>
            <person name="Horn M."/>
            <person name="Schaap P."/>
            <person name="Caler L."/>
            <person name="Loftus B."/>
        </authorList>
    </citation>
    <scope>NUCLEOTIDE SEQUENCE [LARGE SCALE GENOMIC DNA]</scope>
    <source>
        <strain evidence="3 4">Neff</strain>
    </source>
</reference>
<dbReference type="STRING" id="1257118.L8GGI3"/>
<dbReference type="InterPro" id="IPR000608">
    <property type="entry name" value="UBC"/>
</dbReference>